<organism evidence="1">
    <name type="scientific">bioreactor metagenome</name>
    <dbReference type="NCBI Taxonomy" id="1076179"/>
    <lineage>
        <taxon>unclassified sequences</taxon>
        <taxon>metagenomes</taxon>
        <taxon>ecological metagenomes</taxon>
    </lineage>
</organism>
<dbReference type="EMBL" id="VSSQ01020965">
    <property type="protein sequence ID" value="MPM66243.1"/>
    <property type="molecule type" value="Genomic_DNA"/>
</dbReference>
<gene>
    <name evidence="1" type="ORF">SDC9_113150</name>
</gene>
<evidence type="ECO:0000313" key="1">
    <source>
        <dbReference type="EMBL" id="MPM66243.1"/>
    </source>
</evidence>
<comment type="caution">
    <text evidence="1">The sequence shown here is derived from an EMBL/GenBank/DDBJ whole genome shotgun (WGS) entry which is preliminary data.</text>
</comment>
<name>A0A645BSN3_9ZZZZ</name>
<dbReference type="AlphaFoldDB" id="A0A645BSN3"/>
<sequence>MLTAKAAGRFLLGQRKGIAAADLLEIAPPHLGGLLKGGRLLGIHVCHYCAAPFSRLQVWRSSISVSWAL</sequence>
<protein>
    <submittedName>
        <fullName evidence="1">Uncharacterized protein</fullName>
    </submittedName>
</protein>
<proteinExistence type="predicted"/>
<reference evidence="1" key="1">
    <citation type="submission" date="2019-08" db="EMBL/GenBank/DDBJ databases">
        <authorList>
            <person name="Kucharzyk K."/>
            <person name="Murdoch R.W."/>
            <person name="Higgins S."/>
            <person name="Loffler F."/>
        </authorList>
    </citation>
    <scope>NUCLEOTIDE SEQUENCE</scope>
</reference>
<accession>A0A645BSN3</accession>